<evidence type="ECO:0000313" key="2">
    <source>
        <dbReference type="EMBL" id="MCI01431.1"/>
    </source>
</evidence>
<comment type="caution">
    <text evidence="2">The sequence shown here is derived from an EMBL/GenBank/DDBJ whole genome shotgun (WGS) entry which is preliminary data.</text>
</comment>
<evidence type="ECO:0000313" key="3">
    <source>
        <dbReference type="Proteomes" id="UP000265520"/>
    </source>
</evidence>
<sequence>PAAVPPAGASPHAHMPPNSFSGASPPGMQPYYG</sequence>
<reference evidence="2 3" key="1">
    <citation type="journal article" date="2018" name="Front. Plant Sci.">
        <title>Red Clover (Trifolium pratense) and Zigzag Clover (T. medium) - A Picture of Genomic Similarities and Differences.</title>
        <authorList>
            <person name="Dluhosova J."/>
            <person name="Istvanek J."/>
            <person name="Nedelnik J."/>
            <person name="Repkova J."/>
        </authorList>
    </citation>
    <scope>NUCLEOTIDE SEQUENCE [LARGE SCALE GENOMIC DNA]</scope>
    <source>
        <strain evidence="3">cv. 10/8</strain>
        <tissue evidence="2">Leaf</tissue>
    </source>
</reference>
<dbReference type="AlphaFoldDB" id="A0A392NNJ8"/>
<feature type="region of interest" description="Disordered" evidence="1">
    <location>
        <begin position="1"/>
        <end position="33"/>
    </location>
</feature>
<dbReference type="EMBL" id="LXQA010046124">
    <property type="protein sequence ID" value="MCI01431.1"/>
    <property type="molecule type" value="Genomic_DNA"/>
</dbReference>
<feature type="non-terminal residue" evidence="2">
    <location>
        <position position="1"/>
    </location>
</feature>
<proteinExistence type="predicted"/>
<dbReference type="Proteomes" id="UP000265520">
    <property type="component" value="Unassembled WGS sequence"/>
</dbReference>
<accession>A0A392NNJ8</accession>
<protein>
    <submittedName>
        <fullName evidence="2">Uncharacterized protein</fullName>
    </submittedName>
</protein>
<organism evidence="2 3">
    <name type="scientific">Trifolium medium</name>
    <dbReference type="NCBI Taxonomy" id="97028"/>
    <lineage>
        <taxon>Eukaryota</taxon>
        <taxon>Viridiplantae</taxon>
        <taxon>Streptophyta</taxon>
        <taxon>Embryophyta</taxon>
        <taxon>Tracheophyta</taxon>
        <taxon>Spermatophyta</taxon>
        <taxon>Magnoliopsida</taxon>
        <taxon>eudicotyledons</taxon>
        <taxon>Gunneridae</taxon>
        <taxon>Pentapetalae</taxon>
        <taxon>rosids</taxon>
        <taxon>fabids</taxon>
        <taxon>Fabales</taxon>
        <taxon>Fabaceae</taxon>
        <taxon>Papilionoideae</taxon>
        <taxon>50 kb inversion clade</taxon>
        <taxon>NPAAA clade</taxon>
        <taxon>Hologalegina</taxon>
        <taxon>IRL clade</taxon>
        <taxon>Trifolieae</taxon>
        <taxon>Trifolium</taxon>
    </lineage>
</organism>
<evidence type="ECO:0000256" key="1">
    <source>
        <dbReference type="SAM" id="MobiDB-lite"/>
    </source>
</evidence>
<name>A0A392NNJ8_9FABA</name>
<gene>
    <name evidence="2" type="ORF">A2U01_0022456</name>
</gene>
<keyword evidence="3" id="KW-1185">Reference proteome</keyword>